<comment type="caution">
    <text evidence="2">The sequence shown here is derived from an EMBL/GenBank/DDBJ whole genome shotgun (WGS) entry which is preliminary data.</text>
</comment>
<evidence type="ECO:0000256" key="1">
    <source>
        <dbReference type="SAM" id="MobiDB-lite"/>
    </source>
</evidence>
<feature type="compositionally biased region" description="Basic residues" evidence="1">
    <location>
        <begin position="187"/>
        <end position="196"/>
    </location>
</feature>
<name>A0A242M7I4_CABSO</name>
<feature type="region of interest" description="Disordered" evidence="1">
    <location>
        <begin position="171"/>
        <end position="196"/>
    </location>
</feature>
<evidence type="ECO:0000313" key="2">
    <source>
        <dbReference type="EMBL" id="OTP67186.1"/>
    </source>
</evidence>
<dbReference type="AlphaFoldDB" id="A0A242M7I4"/>
<dbReference type="InterPro" id="IPR021549">
    <property type="entry name" value="DUF2894"/>
</dbReference>
<accession>A0A242M7I4</accession>
<proteinExistence type="predicted"/>
<gene>
    <name evidence="2" type="ORF">PAMC26510_32575</name>
</gene>
<dbReference type="RefSeq" id="WP_086383470.1">
    <property type="nucleotide sequence ID" value="NZ_NBTY01000198.1"/>
</dbReference>
<dbReference type="Proteomes" id="UP000194546">
    <property type="component" value="Unassembled WGS sequence"/>
</dbReference>
<evidence type="ECO:0000313" key="3">
    <source>
        <dbReference type="Proteomes" id="UP000194546"/>
    </source>
</evidence>
<sequence length="196" mass="21648">MSDFRATLDAWRERGADRFDPVRFRIIEAMERRAINHDGETRRVLNARLTELIDAFASDLAANVQPKAPDGESASGPLSGLIDYLANTRAPSAYPEMAALEYFRETWNRISTERQFRQSLAQVPGNAGPLNSSSLVHRALSLMRELSPGYLQQFLSYADALSWLEQMNAASGTAADKDAPRSATAKKTARGKSRSA</sequence>
<organism evidence="2 3">
    <name type="scientific">Caballeronia sordidicola</name>
    <name type="common">Burkholderia sordidicola</name>
    <dbReference type="NCBI Taxonomy" id="196367"/>
    <lineage>
        <taxon>Bacteria</taxon>
        <taxon>Pseudomonadati</taxon>
        <taxon>Pseudomonadota</taxon>
        <taxon>Betaproteobacteria</taxon>
        <taxon>Burkholderiales</taxon>
        <taxon>Burkholderiaceae</taxon>
        <taxon>Caballeronia</taxon>
    </lineage>
</organism>
<reference evidence="2 3" key="1">
    <citation type="submission" date="2017-03" db="EMBL/GenBank/DDBJ databases">
        <title>Genome analysis of strain PAMC 26510.</title>
        <authorList>
            <person name="Oh H.-M."/>
            <person name="Yang J.-A."/>
        </authorList>
    </citation>
    <scope>NUCLEOTIDE SEQUENCE [LARGE SCALE GENOMIC DNA]</scope>
    <source>
        <strain evidence="2 3">PAMC 26510</strain>
    </source>
</reference>
<dbReference type="EMBL" id="NBTY01000198">
    <property type="protein sequence ID" value="OTP67186.1"/>
    <property type="molecule type" value="Genomic_DNA"/>
</dbReference>
<protein>
    <recommendedName>
        <fullName evidence="4">DUF2894 domain-containing protein</fullName>
    </recommendedName>
</protein>
<evidence type="ECO:0008006" key="4">
    <source>
        <dbReference type="Google" id="ProtNLM"/>
    </source>
</evidence>
<dbReference type="Pfam" id="PF11445">
    <property type="entry name" value="DUF2894"/>
    <property type="match status" value="1"/>
</dbReference>